<dbReference type="OrthoDB" id="6779868at2759"/>
<dbReference type="AlphaFoldDB" id="A0A9P0BCY9"/>
<organism evidence="1 2">
    <name type="scientific">Brassicogethes aeneus</name>
    <name type="common">Rape pollen beetle</name>
    <name type="synonym">Meligethes aeneus</name>
    <dbReference type="NCBI Taxonomy" id="1431903"/>
    <lineage>
        <taxon>Eukaryota</taxon>
        <taxon>Metazoa</taxon>
        <taxon>Ecdysozoa</taxon>
        <taxon>Arthropoda</taxon>
        <taxon>Hexapoda</taxon>
        <taxon>Insecta</taxon>
        <taxon>Pterygota</taxon>
        <taxon>Neoptera</taxon>
        <taxon>Endopterygota</taxon>
        <taxon>Coleoptera</taxon>
        <taxon>Polyphaga</taxon>
        <taxon>Cucujiformia</taxon>
        <taxon>Nitidulidae</taxon>
        <taxon>Meligethinae</taxon>
        <taxon>Brassicogethes</taxon>
    </lineage>
</organism>
<gene>
    <name evidence="1" type="ORF">MELIAE_LOCUS10167</name>
</gene>
<proteinExistence type="predicted"/>
<name>A0A9P0BCY9_BRAAE</name>
<accession>A0A9P0BCY9</accession>
<keyword evidence="2" id="KW-1185">Reference proteome</keyword>
<dbReference type="EMBL" id="OV121138">
    <property type="protein sequence ID" value="CAH0560414.1"/>
    <property type="molecule type" value="Genomic_DNA"/>
</dbReference>
<dbReference type="Proteomes" id="UP001154078">
    <property type="component" value="Chromosome 7"/>
</dbReference>
<evidence type="ECO:0000313" key="1">
    <source>
        <dbReference type="EMBL" id="CAH0560414.1"/>
    </source>
</evidence>
<evidence type="ECO:0000313" key="2">
    <source>
        <dbReference type="Proteomes" id="UP001154078"/>
    </source>
</evidence>
<protein>
    <submittedName>
        <fullName evidence="1">Uncharacterized protein</fullName>
    </submittedName>
</protein>
<reference evidence="1" key="1">
    <citation type="submission" date="2021-12" db="EMBL/GenBank/DDBJ databases">
        <authorList>
            <person name="King R."/>
        </authorList>
    </citation>
    <scope>NUCLEOTIDE SEQUENCE</scope>
</reference>
<sequence>MGNLSEAGATILFSYGFNGSSGQSPYKQKFDTPGFSDSSIFATTVIPLRLVFNDIILWNNRTPQSVRFCRPLKIQFAKETKELVLMEKEDIKDQINQLNILEIPLSTISYFSEEASESRNKLYKQDRQFHSRKTSRKNSLEDVFNRAMDTSDPYCSSINLNSRIKGHRTLNIPADVVSLFREINMHLSSQNGTSEQNKMEDEEKECYIENVCTDLLDHLVLENDDAI</sequence>